<feature type="region of interest" description="Disordered" evidence="12">
    <location>
        <begin position="80"/>
        <end position="111"/>
    </location>
</feature>
<dbReference type="EMBL" id="NRRY01000002">
    <property type="protein sequence ID" value="MBK1617247.1"/>
    <property type="molecule type" value="Genomic_DNA"/>
</dbReference>
<dbReference type="SUPFAM" id="SSF102829">
    <property type="entry name" value="Cell division protein ZapA-like"/>
    <property type="match status" value="1"/>
</dbReference>
<keyword evidence="6" id="KW-0175">Coiled coil</keyword>
<keyword evidence="14" id="KW-1185">Reference proteome</keyword>
<dbReference type="GO" id="GO:0000917">
    <property type="term" value="P:division septum assembly"/>
    <property type="evidence" value="ECO:0007669"/>
    <property type="project" value="UniProtKB-KW"/>
</dbReference>
<dbReference type="GO" id="GO:0000921">
    <property type="term" value="P:septin ring assembly"/>
    <property type="evidence" value="ECO:0007669"/>
    <property type="project" value="TreeGrafter"/>
</dbReference>
<evidence type="ECO:0000256" key="12">
    <source>
        <dbReference type="SAM" id="MobiDB-lite"/>
    </source>
</evidence>
<keyword evidence="7" id="KW-0717">Septation</keyword>
<evidence type="ECO:0000256" key="9">
    <source>
        <dbReference type="ARBA" id="ARBA00024910"/>
    </source>
</evidence>
<dbReference type="GO" id="GO:0005829">
    <property type="term" value="C:cytosol"/>
    <property type="evidence" value="ECO:0007669"/>
    <property type="project" value="TreeGrafter"/>
</dbReference>
<dbReference type="GO" id="GO:0030428">
    <property type="term" value="C:cell septum"/>
    <property type="evidence" value="ECO:0007669"/>
    <property type="project" value="TreeGrafter"/>
</dbReference>
<dbReference type="InterPro" id="IPR007838">
    <property type="entry name" value="Cell_div_ZapA-like"/>
</dbReference>
<organism evidence="13 14">
    <name type="scientific">Lamprobacter modestohalophilus</name>
    <dbReference type="NCBI Taxonomy" id="1064514"/>
    <lineage>
        <taxon>Bacteria</taxon>
        <taxon>Pseudomonadati</taxon>
        <taxon>Pseudomonadota</taxon>
        <taxon>Gammaproteobacteria</taxon>
        <taxon>Chromatiales</taxon>
        <taxon>Chromatiaceae</taxon>
        <taxon>Lamprobacter</taxon>
    </lineage>
</organism>
<keyword evidence="8" id="KW-0131">Cell cycle</keyword>
<evidence type="ECO:0000256" key="10">
    <source>
        <dbReference type="ARBA" id="ARBA00026068"/>
    </source>
</evidence>
<feature type="compositionally biased region" description="Basic and acidic residues" evidence="12">
    <location>
        <begin position="80"/>
        <end position="95"/>
    </location>
</feature>
<reference evidence="13 14" key="1">
    <citation type="journal article" date="2020" name="Microorganisms">
        <title>Osmotic Adaptation and Compatible Solute Biosynthesis of Phototrophic Bacteria as Revealed from Genome Analyses.</title>
        <authorList>
            <person name="Imhoff J.F."/>
            <person name="Rahn T."/>
            <person name="Kunzel S."/>
            <person name="Keller A."/>
            <person name="Neulinger S.C."/>
        </authorList>
    </citation>
    <scope>NUCLEOTIDE SEQUENCE [LARGE SCALE GENOMIC DNA]</scope>
    <source>
        <strain evidence="13 14">DSM 25653</strain>
    </source>
</reference>
<name>A0A9X0W592_9GAMM</name>
<evidence type="ECO:0000256" key="3">
    <source>
        <dbReference type="ARBA" id="ARBA00015195"/>
    </source>
</evidence>
<evidence type="ECO:0000256" key="5">
    <source>
        <dbReference type="ARBA" id="ARBA00022618"/>
    </source>
</evidence>
<dbReference type="Proteomes" id="UP001138768">
    <property type="component" value="Unassembled WGS sequence"/>
</dbReference>
<dbReference type="PANTHER" id="PTHR34981">
    <property type="entry name" value="CELL DIVISION PROTEIN ZAPA"/>
    <property type="match status" value="1"/>
</dbReference>
<evidence type="ECO:0000256" key="11">
    <source>
        <dbReference type="ARBA" id="ARBA00033158"/>
    </source>
</evidence>
<evidence type="ECO:0000256" key="1">
    <source>
        <dbReference type="ARBA" id="ARBA00004496"/>
    </source>
</evidence>
<dbReference type="Pfam" id="PF05164">
    <property type="entry name" value="ZapA"/>
    <property type="match status" value="1"/>
</dbReference>
<gene>
    <name evidence="13" type="ORF">CKO42_02030</name>
</gene>
<evidence type="ECO:0000256" key="4">
    <source>
        <dbReference type="ARBA" id="ARBA00022490"/>
    </source>
</evidence>
<comment type="caution">
    <text evidence="13">The sequence shown here is derived from an EMBL/GenBank/DDBJ whole genome shotgun (WGS) entry which is preliminary data.</text>
</comment>
<evidence type="ECO:0000313" key="13">
    <source>
        <dbReference type="EMBL" id="MBK1617247.1"/>
    </source>
</evidence>
<dbReference type="InterPro" id="IPR036192">
    <property type="entry name" value="Cell_div_ZapA-like_sf"/>
</dbReference>
<evidence type="ECO:0000256" key="8">
    <source>
        <dbReference type="ARBA" id="ARBA00023306"/>
    </source>
</evidence>
<proteinExistence type="inferred from homology"/>
<keyword evidence="4" id="KW-0963">Cytoplasm</keyword>
<sequence length="111" mass="12646">MPVTIRILDKEYRIACGPEEHHGLIDSARLLDQRMREVRQNGRIIGADRIAVMAALNLVYDLMRERDEISEQRDRLQMIQERLSDAIEPRPRAEDAPAAEPSGLDAANDKV</sequence>
<accession>A0A9X0W592</accession>
<comment type="similarity">
    <text evidence="2">Belongs to the ZapA family. Type 1 subfamily.</text>
</comment>
<keyword evidence="5 13" id="KW-0132">Cell division</keyword>
<comment type="function">
    <text evidence="9">Activator of cell division through the inhibition of FtsZ GTPase activity, therefore promoting FtsZ assembly into bundles of protofilaments necessary for the formation of the division Z ring. It is recruited early at mid-cell but it is not essential for cell division.</text>
</comment>
<evidence type="ECO:0000256" key="6">
    <source>
        <dbReference type="ARBA" id="ARBA00023054"/>
    </source>
</evidence>
<comment type="subunit">
    <text evidence="10">Homodimer. Interacts with FtsZ.</text>
</comment>
<dbReference type="GO" id="GO:0032153">
    <property type="term" value="C:cell division site"/>
    <property type="evidence" value="ECO:0007669"/>
    <property type="project" value="TreeGrafter"/>
</dbReference>
<dbReference type="Gene3D" id="3.30.160.880">
    <property type="entry name" value="Cell division protein ZapA protomer, N-terminal domain"/>
    <property type="match status" value="1"/>
</dbReference>
<evidence type="ECO:0000256" key="2">
    <source>
        <dbReference type="ARBA" id="ARBA00010074"/>
    </source>
</evidence>
<dbReference type="GO" id="GO:0043093">
    <property type="term" value="P:FtsZ-dependent cytokinesis"/>
    <property type="evidence" value="ECO:0007669"/>
    <property type="project" value="TreeGrafter"/>
</dbReference>
<evidence type="ECO:0000313" key="14">
    <source>
        <dbReference type="Proteomes" id="UP001138768"/>
    </source>
</evidence>
<comment type="subcellular location">
    <subcellularLocation>
        <location evidence="1">Cytoplasm</location>
    </subcellularLocation>
</comment>
<evidence type="ECO:0000256" key="7">
    <source>
        <dbReference type="ARBA" id="ARBA00023210"/>
    </source>
</evidence>
<dbReference type="Gene3D" id="1.20.5.50">
    <property type="match status" value="1"/>
</dbReference>
<dbReference type="AlphaFoldDB" id="A0A9X0W592"/>
<protein>
    <recommendedName>
        <fullName evidence="3">Cell division protein ZapA</fullName>
    </recommendedName>
    <alternativeName>
        <fullName evidence="11">Z ring-associated protein ZapA</fullName>
    </alternativeName>
</protein>
<dbReference type="InterPro" id="IPR042233">
    <property type="entry name" value="Cell_div_ZapA_N"/>
</dbReference>
<dbReference type="PANTHER" id="PTHR34981:SF1">
    <property type="entry name" value="CELL DIVISION PROTEIN ZAPA"/>
    <property type="match status" value="1"/>
</dbReference>